<evidence type="ECO:0000313" key="2">
    <source>
        <dbReference type="EMBL" id="VYU20299.1"/>
    </source>
</evidence>
<keyword evidence="1" id="KW-0812">Transmembrane</keyword>
<keyword evidence="1" id="KW-0472">Membrane</keyword>
<sequence>MYRRYMAWLDKLSPTKRRFINVILVVMVGVSFAYMFLTYIIPYIVNNSSFATISTTEAIAFVAVMVTVVVTTINLIIASMNKRYSSKKQLTLSVSVQNSKVIITSTIENKGTGRITPKSFYLFINSGNKVDKEGYTEYEFPNILKHECGDFDCSLAKKCKAARVEKIPDELLGEKFKNSVCICRILSHIAADSVNFIDPGEVFSEDAIFELQPGVYRVILLGISVEADCMCAHKIFVVEEEQR</sequence>
<reference evidence="2" key="1">
    <citation type="submission" date="2019-11" db="EMBL/GenBank/DDBJ databases">
        <authorList>
            <person name="Feng L."/>
        </authorList>
    </citation>
    <scope>NUCLEOTIDE SEQUENCE</scope>
    <source>
        <strain evidence="2">RtorquesLFYP15</strain>
    </source>
</reference>
<gene>
    <name evidence="2" type="ORF">RTLFYP15_01745</name>
</gene>
<protein>
    <submittedName>
        <fullName evidence="2">Uncharacterized protein</fullName>
    </submittedName>
</protein>
<keyword evidence="1" id="KW-1133">Transmembrane helix</keyword>
<dbReference type="AlphaFoldDB" id="A0A6N3CZY5"/>
<organism evidence="2">
    <name type="scientific">[Ruminococcus] torques</name>
    <dbReference type="NCBI Taxonomy" id="33039"/>
    <lineage>
        <taxon>Bacteria</taxon>
        <taxon>Bacillati</taxon>
        <taxon>Bacillota</taxon>
        <taxon>Clostridia</taxon>
        <taxon>Lachnospirales</taxon>
        <taxon>Lachnospiraceae</taxon>
        <taxon>Mediterraneibacter</taxon>
    </lineage>
</organism>
<accession>A0A6N3CZY5</accession>
<name>A0A6N3CZY5_9FIRM</name>
<feature type="transmembrane region" description="Helical" evidence="1">
    <location>
        <begin position="58"/>
        <end position="78"/>
    </location>
</feature>
<dbReference type="EMBL" id="CACRUQ010000013">
    <property type="protein sequence ID" value="VYU20299.1"/>
    <property type="molecule type" value="Genomic_DNA"/>
</dbReference>
<proteinExistence type="predicted"/>
<evidence type="ECO:0000256" key="1">
    <source>
        <dbReference type="SAM" id="Phobius"/>
    </source>
</evidence>
<feature type="transmembrane region" description="Helical" evidence="1">
    <location>
        <begin position="21"/>
        <end position="46"/>
    </location>
</feature>